<evidence type="ECO:0000313" key="2">
    <source>
        <dbReference type="EMBL" id="KAJ8390346.1"/>
    </source>
</evidence>
<sequence>MSFRRVLEASSFGASPSPSSCHDAGLSGSSEDRNGFNAGLWERGSLTFATAVGFSRQKAPNKRSPPPLELCRYAQQTNRRPPAPEISRRQGGRNLLTRASAGHGWHKLPT</sequence>
<evidence type="ECO:0000313" key="3">
    <source>
        <dbReference type="Proteomes" id="UP001221898"/>
    </source>
</evidence>
<name>A0AAD7RTY8_9TELE</name>
<proteinExistence type="predicted"/>
<evidence type="ECO:0000256" key="1">
    <source>
        <dbReference type="SAM" id="MobiDB-lite"/>
    </source>
</evidence>
<dbReference type="AlphaFoldDB" id="A0AAD7RTY8"/>
<accession>A0AAD7RTY8</accession>
<feature type="compositionally biased region" description="Low complexity" evidence="1">
    <location>
        <begin position="9"/>
        <end position="20"/>
    </location>
</feature>
<feature type="region of interest" description="Disordered" evidence="1">
    <location>
        <begin position="52"/>
        <end position="110"/>
    </location>
</feature>
<comment type="caution">
    <text evidence="2">The sequence shown here is derived from an EMBL/GenBank/DDBJ whole genome shotgun (WGS) entry which is preliminary data.</text>
</comment>
<dbReference type="EMBL" id="JAINUG010000170">
    <property type="protein sequence ID" value="KAJ8390346.1"/>
    <property type="molecule type" value="Genomic_DNA"/>
</dbReference>
<reference evidence="2" key="1">
    <citation type="journal article" date="2023" name="Science">
        <title>Genome structures resolve the early diversification of teleost fishes.</title>
        <authorList>
            <person name="Parey E."/>
            <person name="Louis A."/>
            <person name="Montfort J."/>
            <person name="Bouchez O."/>
            <person name="Roques C."/>
            <person name="Iampietro C."/>
            <person name="Lluch J."/>
            <person name="Castinel A."/>
            <person name="Donnadieu C."/>
            <person name="Desvignes T."/>
            <person name="Floi Bucao C."/>
            <person name="Jouanno E."/>
            <person name="Wen M."/>
            <person name="Mejri S."/>
            <person name="Dirks R."/>
            <person name="Jansen H."/>
            <person name="Henkel C."/>
            <person name="Chen W.J."/>
            <person name="Zahm M."/>
            <person name="Cabau C."/>
            <person name="Klopp C."/>
            <person name="Thompson A.W."/>
            <person name="Robinson-Rechavi M."/>
            <person name="Braasch I."/>
            <person name="Lecointre G."/>
            <person name="Bobe J."/>
            <person name="Postlethwait J.H."/>
            <person name="Berthelot C."/>
            <person name="Roest Crollius H."/>
            <person name="Guiguen Y."/>
        </authorList>
    </citation>
    <scope>NUCLEOTIDE SEQUENCE</scope>
    <source>
        <strain evidence="2">NC1722</strain>
    </source>
</reference>
<feature type="region of interest" description="Disordered" evidence="1">
    <location>
        <begin position="1"/>
        <end position="36"/>
    </location>
</feature>
<protein>
    <submittedName>
        <fullName evidence="2">Uncharacterized protein</fullName>
    </submittedName>
</protein>
<gene>
    <name evidence="2" type="ORF">AAFF_G00107400</name>
</gene>
<organism evidence="2 3">
    <name type="scientific">Aldrovandia affinis</name>
    <dbReference type="NCBI Taxonomy" id="143900"/>
    <lineage>
        <taxon>Eukaryota</taxon>
        <taxon>Metazoa</taxon>
        <taxon>Chordata</taxon>
        <taxon>Craniata</taxon>
        <taxon>Vertebrata</taxon>
        <taxon>Euteleostomi</taxon>
        <taxon>Actinopterygii</taxon>
        <taxon>Neopterygii</taxon>
        <taxon>Teleostei</taxon>
        <taxon>Notacanthiformes</taxon>
        <taxon>Halosauridae</taxon>
        <taxon>Aldrovandia</taxon>
    </lineage>
</organism>
<keyword evidence="3" id="KW-1185">Reference proteome</keyword>
<dbReference type="Proteomes" id="UP001221898">
    <property type="component" value="Unassembled WGS sequence"/>
</dbReference>